<accession>A0AAU8MV91</accession>
<organism evidence="1">
    <name type="scientific">Lysobacter firmicutimachus</name>
    <dbReference type="NCBI Taxonomy" id="1792846"/>
    <lineage>
        <taxon>Bacteria</taxon>
        <taxon>Pseudomonadati</taxon>
        <taxon>Pseudomonadota</taxon>
        <taxon>Gammaproteobacteria</taxon>
        <taxon>Lysobacterales</taxon>
        <taxon>Lysobacteraceae</taxon>
        <taxon>Lysobacter</taxon>
    </lineage>
</organism>
<protein>
    <submittedName>
        <fullName evidence="1">DUF4160 domain-containing protein</fullName>
    </submittedName>
</protein>
<name>A0AAU8MV91_9GAMM</name>
<dbReference type="Pfam" id="PF13711">
    <property type="entry name" value="DUF4160"/>
    <property type="match status" value="1"/>
</dbReference>
<dbReference type="RefSeq" id="WP_363799851.1">
    <property type="nucleotide sequence ID" value="NZ_CP159925.1"/>
</dbReference>
<dbReference type="AlphaFoldDB" id="A0AAU8MV91"/>
<sequence length="128" mass="14721">MSKDEFTKFARELQYNLALSETDDRCEPHSQEWVGLQIIRLRNLKVKMYQERGHSLPHLHVDYGREHHVASFGIDPPQLLEGKLDLELQFTVESWISRHKESLLALWDELQAGGCIGLLLAEIAAENA</sequence>
<proteinExistence type="predicted"/>
<reference evidence="1" key="1">
    <citation type="submission" date="2024-06" db="EMBL/GenBank/DDBJ databases">
        <authorList>
            <person name="Li S."/>
        </authorList>
    </citation>
    <scope>NUCLEOTIDE SEQUENCE</scope>
    <source>
        <strain evidence="1">SR10</strain>
    </source>
</reference>
<dbReference type="EMBL" id="CP159925">
    <property type="protein sequence ID" value="XCO76526.1"/>
    <property type="molecule type" value="Genomic_DNA"/>
</dbReference>
<gene>
    <name evidence="1" type="ORF">ABU614_07000</name>
</gene>
<dbReference type="InterPro" id="IPR025427">
    <property type="entry name" value="DUF4160"/>
</dbReference>
<evidence type="ECO:0000313" key="1">
    <source>
        <dbReference type="EMBL" id="XCO76526.1"/>
    </source>
</evidence>